<dbReference type="AlphaFoldDB" id="A0A0V0QKI1"/>
<dbReference type="GO" id="GO:0042910">
    <property type="term" value="F:xenobiotic transmembrane transporter activity"/>
    <property type="evidence" value="ECO:0007669"/>
    <property type="project" value="InterPro"/>
</dbReference>
<name>A0A0V0QKI1_PSEPJ</name>
<protein>
    <recommendedName>
        <fullName evidence="5">Multi antimicrobial extrusion protein</fullName>
    </recommendedName>
</protein>
<keyword evidence="2" id="KW-1133">Transmembrane helix</keyword>
<feature type="transmembrane region" description="Helical" evidence="2">
    <location>
        <begin position="97"/>
        <end position="118"/>
    </location>
</feature>
<comment type="similarity">
    <text evidence="1">Belongs to the multi antimicrobial extrusion (MATE) (TC 2.A.66.1) family.</text>
</comment>
<dbReference type="OrthoDB" id="293554at2759"/>
<feature type="transmembrane region" description="Helical" evidence="2">
    <location>
        <begin position="230"/>
        <end position="249"/>
    </location>
</feature>
<sequence length="288" mass="33707">MGLEGAAWSKNLSDAFVCILIYIYCTKSKKIRETWIEWNSNAFNRLSSYIKFTTLFGLAGYIQEFSFYILVIFATHFTTTYQTATQMALSNSQLWHYNFFLGFHVVMINYMATFLMAGKYNKTQKLFQQGLFITWALSMIIIILVWYNQAIWANLFTDISEITEHLKDTIKIYLVVLFFDAIQLTLGGILKGIDKQKITTIVYLIAYIFIALPLSYYLAFNTDTPIKGLYIGWLVGAIISTISFILIFWKTNWKIQYLQIQRRMLKENFGIIKEQELLNKQGDIYLQY</sequence>
<evidence type="ECO:0000256" key="1">
    <source>
        <dbReference type="ARBA" id="ARBA00010199"/>
    </source>
</evidence>
<accession>A0A0V0QKI1</accession>
<gene>
    <name evidence="3" type="ORF">PPERSA_11873</name>
</gene>
<dbReference type="EMBL" id="LDAU01000154">
    <property type="protein sequence ID" value="KRX02533.1"/>
    <property type="molecule type" value="Genomic_DNA"/>
</dbReference>
<dbReference type="GO" id="GO:0015297">
    <property type="term" value="F:antiporter activity"/>
    <property type="evidence" value="ECO:0007669"/>
    <property type="project" value="InterPro"/>
</dbReference>
<reference evidence="3 4" key="1">
    <citation type="journal article" date="2015" name="Sci. Rep.">
        <title>Genome of the facultative scuticociliatosis pathogen Pseudocohnilembus persalinus provides insight into its virulence through horizontal gene transfer.</title>
        <authorList>
            <person name="Xiong J."/>
            <person name="Wang G."/>
            <person name="Cheng J."/>
            <person name="Tian M."/>
            <person name="Pan X."/>
            <person name="Warren A."/>
            <person name="Jiang C."/>
            <person name="Yuan D."/>
            <person name="Miao W."/>
        </authorList>
    </citation>
    <scope>NUCLEOTIDE SEQUENCE [LARGE SCALE GENOMIC DNA]</scope>
    <source>
        <strain evidence="3">36N120E</strain>
    </source>
</reference>
<feature type="transmembrane region" description="Helical" evidence="2">
    <location>
        <begin position="201"/>
        <end position="218"/>
    </location>
</feature>
<dbReference type="InParanoid" id="A0A0V0QKI1"/>
<evidence type="ECO:0000313" key="4">
    <source>
        <dbReference type="Proteomes" id="UP000054937"/>
    </source>
</evidence>
<dbReference type="PANTHER" id="PTHR11206">
    <property type="entry name" value="MULTIDRUG RESISTANCE PROTEIN"/>
    <property type="match status" value="1"/>
</dbReference>
<dbReference type="OMA" id="TITCICI"/>
<evidence type="ECO:0000256" key="2">
    <source>
        <dbReference type="SAM" id="Phobius"/>
    </source>
</evidence>
<evidence type="ECO:0008006" key="5">
    <source>
        <dbReference type="Google" id="ProtNLM"/>
    </source>
</evidence>
<comment type="caution">
    <text evidence="3">The sequence shown here is derived from an EMBL/GenBank/DDBJ whole genome shotgun (WGS) entry which is preliminary data.</text>
</comment>
<keyword evidence="4" id="KW-1185">Reference proteome</keyword>
<dbReference type="Proteomes" id="UP000054937">
    <property type="component" value="Unassembled WGS sequence"/>
</dbReference>
<feature type="transmembrane region" description="Helical" evidence="2">
    <location>
        <begin position="55"/>
        <end position="77"/>
    </location>
</feature>
<dbReference type="Pfam" id="PF01554">
    <property type="entry name" value="MatE"/>
    <property type="match status" value="1"/>
</dbReference>
<feature type="transmembrane region" description="Helical" evidence="2">
    <location>
        <begin position="130"/>
        <end position="150"/>
    </location>
</feature>
<keyword evidence="2" id="KW-0812">Transmembrane</keyword>
<keyword evidence="2" id="KW-0472">Membrane</keyword>
<dbReference type="GO" id="GO:0016020">
    <property type="term" value="C:membrane"/>
    <property type="evidence" value="ECO:0007669"/>
    <property type="project" value="InterPro"/>
</dbReference>
<dbReference type="InterPro" id="IPR002528">
    <property type="entry name" value="MATE_fam"/>
</dbReference>
<organism evidence="3 4">
    <name type="scientific">Pseudocohnilembus persalinus</name>
    <name type="common">Ciliate</name>
    <dbReference type="NCBI Taxonomy" id="266149"/>
    <lineage>
        <taxon>Eukaryota</taxon>
        <taxon>Sar</taxon>
        <taxon>Alveolata</taxon>
        <taxon>Ciliophora</taxon>
        <taxon>Intramacronucleata</taxon>
        <taxon>Oligohymenophorea</taxon>
        <taxon>Scuticociliatia</taxon>
        <taxon>Philasterida</taxon>
        <taxon>Pseudocohnilembidae</taxon>
        <taxon>Pseudocohnilembus</taxon>
    </lineage>
</organism>
<proteinExistence type="inferred from homology"/>
<evidence type="ECO:0000313" key="3">
    <source>
        <dbReference type="EMBL" id="KRX02533.1"/>
    </source>
</evidence>